<reference evidence="1" key="1">
    <citation type="submission" date="2020-11" db="EMBL/GenBank/DDBJ databases">
        <authorList>
            <consortium name="DOE Joint Genome Institute"/>
            <person name="Ahrendt S."/>
            <person name="Riley R."/>
            <person name="Andreopoulos W."/>
            <person name="Labutti K."/>
            <person name="Pangilinan J."/>
            <person name="Ruiz-Duenas F.J."/>
            <person name="Barrasa J.M."/>
            <person name="Sanchez-Garcia M."/>
            <person name="Camarero S."/>
            <person name="Miyauchi S."/>
            <person name="Serrano A."/>
            <person name="Linde D."/>
            <person name="Babiker R."/>
            <person name="Drula E."/>
            <person name="Ayuso-Fernandez I."/>
            <person name="Pacheco R."/>
            <person name="Padilla G."/>
            <person name="Ferreira P."/>
            <person name="Barriuso J."/>
            <person name="Kellner H."/>
            <person name="Castanera R."/>
            <person name="Alfaro M."/>
            <person name="Ramirez L."/>
            <person name="Pisabarro A.G."/>
            <person name="Kuo A."/>
            <person name="Tritt A."/>
            <person name="Lipzen A."/>
            <person name="He G."/>
            <person name="Yan M."/>
            <person name="Ng V."/>
            <person name="Cullen D."/>
            <person name="Martin F."/>
            <person name="Rosso M.-N."/>
            <person name="Henrissat B."/>
            <person name="Hibbett D."/>
            <person name="Martinez A.T."/>
            <person name="Grigoriev I.V."/>
        </authorList>
    </citation>
    <scope>NUCLEOTIDE SEQUENCE</scope>
    <source>
        <strain evidence="1">ATCC 90797</strain>
    </source>
</reference>
<gene>
    <name evidence="1" type="ORF">BDN71DRAFT_1388358</name>
</gene>
<proteinExistence type="predicted"/>
<evidence type="ECO:0000313" key="1">
    <source>
        <dbReference type="EMBL" id="KAF9497051.1"/>
    </source>
</evidence>
<evidence type="ECO:0000313" key="2">
    <source>
        <dbReference type="Proteomes" id="UP000807025"/>
    </source>
</evidence>
<protein>
    <submittedName>
        <fullName evidence="1">Uncharacterized protein</fullName>
    </submittedName>
</protein>
<dbReference type="EMBL" id="MU154547">
    <property type="protein sequence ID" value="KAF9497051.1"/>
    <property type="molecule type" value="Genomic_DNA"/>
</dbReference>
<dbReference type="AlphaFoldDB" id="A0A9P6A0I7"/>
<sequence length="95" mass="11219">MPTLDEKGAPARFHGDYDAVKQFIRKYKCLCTTYNLIDSQDKCDRILEYCSRSVRLFIESLTSYQNGDWLQLEDDILNQCSPLAQKYLAWYKMCM</sequence>
<name>A0A9P6A0I7_PLEER</name>
<keyword evidence="2" id="KW-1185">Reference proteome</keyword>
<comment type="caution">
    <text evidence="1">The sequence shown here is derived from an EMBL/GenBank/DDBJ whole genome shotgun (WGS) entry which is preliminary data.</text>
</comment>
<dbReference type="Proteomes" id="UP000807025">
    <property type="component" value="Unassembled WGS sequence"/>
</dbReference>
<dbReference type="OrthoDB" id="2961286at2759"/>
<accession>A0A9P6A0I7</accession>
<organism evidence="1 2">
    <name type="scientific">Pleurotus eryngii</name>
    <name type="common">Boletus of the steppes</name>
    <dbReference type="NCBI Taxonomy" id="5323"/>
    <lineage>
        <taxon>Eukaryota</taxon>
        <taxon>Fungi</taxon>
        <taxon>Dikarya</taxon>
        <taxon>Basidiomycota</taxon>
        <taxon>Agaricomycotina</taxon>
        <taxon>Agaricomycetes</taxon>
        <taxon>Agaricomycetidae</taxon>
        <taxon>Agaricales</taxon>
        <taxon>Pleurotineae</taxon>
        <taxon>Pleurotaceae</taxon>
        <taxon>Pleurotus</taxon>
    </lineage>
</organism>